<feature type="chain" id="PRO_5016240437" evidence="2">
    <location>
        <begin position="20"/>
        <end position="232"/>
    </location>
</feature>
<feature type="compositionally biased region" description="Polar residues" evidence="1">
    <location>
        <begin position="65"/>
        <end position="80"/>
    </location>
</feature>
<gene>
    <name evidence="3" type="ORF">FA14DRAFT_162586</name>
</gene>
<dbReference type="Proteomes" id="UP000245771">
    <property type="component" value="Unassembled WGS sequence"/>
</dbReference>
<dbReference type="EMBL" id="KZ819607">
    <property type="protein sequence ID" value="PWN31632.1"/>
    <property type="molecule type" value="Genomic_DNA"/>
</dbReference>
<dbReference type="RefSeq" id="XP_025351934.1">
    <property type="nucleotide sequence ID" value="XM_025499678.1"/>
</dbReference>
<evidence type="ECO:0000256" key="2">
    <source>
        <dbReference type="SAM" id="SignalP"/>
    </source>
</evidence>
<feature type="signal peptide" evidence="2">
    <location>
        <begin position="1"/>
        <end position="19"/>
    </location>
</feature>
<accession>A0A316V2E6</accession>
<feature type="region of interest" description="Disordered" evidence="1">
    <location>
        <begin position="65"/>
        <end position="132"/>
    </location>
</feature>
<feature type="region of interest" description="Disordered" evidence="1">
    <location>
        <begin position="200"/>
        <end position="232"/>
    </location>
</feature>
<name>A0A316V2E6_9BASI</name>
<proteinExistence type="predicted"/>
<keyword evidence="4" id="KW-1185">Reference proteome</keyword>
<dbReference type="GeneID" id="37021459"/>
<organism evidence="3 4">
    <name type="scientific">Meira miltonrushii</name>
    <dbReference type="NCBI Taxonomy" id="1280837"/>
    <lineage>
        <taxon>Eukaryota</taxon>
        <taxon>Fungi</taxon>
        <taxon>Dikarya</taxon>
        <taxon>Basidiomycota</taxon>
        <taxon>Ustilaginomycotina</taxon>
        <taxon>Exobasidiomycetes</taxon>
        <taxon>Exobasidiales</taxon>
        <taxon>Brachybasidiaceae</taxon>
        <taxon>Meira</taxon>
    </lineage>
</organism>
<feature type="compositionally biased region" description="Basic and acidic residues" evidence="1">
    <location>
        <begin position="97"/>
        <end position="117"/>
    </location>
</feature>
<dbReference type="InParanoid" id="A0A316V2E6"/>
<protein>
    <submittedName>
        <fullName evidence="3">Uncharacterized protein</fullName>
    </submittedName>
</protein>
<keyword evidence="2" id="KW-0732">Signal</keyword>
<evidence type="ECO:0000313" key="3">
    <source>
        <dbReference type="EMBL" id="PWN31632.1"/>
    </source>
</evidence>
<sequence>MLGSTLLSFLLLFVPSLHAIPPNTKGHHRLHREQSEELDETINRDNLQPLSDLSAAEHAHISTYSNQIPTQSTHNTQSELSPAKKTARIEAPASMTEAEKVTWREMRKKESQRKYQESLKLNPDKRKKRSYNKNLNRINREAKMTVAEKKATRHRHYVKIKEKVLNRGECSRSLHARRYILNHLESGTASEYQIARLQSMRQHDRQYQYEKRKRSKKKGNNQLPGDNSDSST</sequence>
<evidence type="ECO:0000313" key="4">
    <source>
        <dbReference type="Proteomes" id="UP000245771"/>
    </source>
</evidence>
<dbReference type="AlphaFoldDB" id="A0A316V2E6"/>
<reference evidence="3 4" key="1">
    <citation type="journal article" date="2018" name="Mol. Biol. Evol.">
        <title>Broad Genomic Sampling Reveals a Smut Pathogenic Ancestry of the Fungal Clade Ustilaginomycotina.</title>
        <authorList>
            <person name="Kijpornyongpan T."/>
            <person name="Mondo S.J."/>
            <person name="Barry K."/>
            <person name="Sandor L."/>
            <person name="Lee J."/>
            <person name="Lipzen A."/>
            <person name="Pangilinan J."/>
            <person name="LaButti K."/>
            <person name="Hainaut M."/>
            <person name="Henrissat B."/>
            <person name="Grigoriev I.V."/>
            <person name="Spatafora J.W."/>
            <person name="Aime M.C."/>
        </authorList>
    </citation>
    <scope>NUCLEOTIDE SEQUENCE [LARGE SCALE GENOMIC DNA]</scope>
    <source>
        <strain evidence="3 4">MCA 3882</strain>
    </source>
</reference>
<feature type="compositionally biased region" description="Basic and acidic residues" evidence="1">
    <location>
        <begin position="201"/>
        <end position="210"/>
    </location>
</feature>
<evidence type="ECO:0000256" key="1">
    <source>
        <dbReference type="SAM" id="MobiDB-lite"/>
    </source>
</evidence>
<feature type="compositionally biased region" description="Polar residues" evidence="1">
    <location>
        <begin position="220"/>
        <end position="232"/>
    </location>
</feature>